<evidence type="ECO:0000313" key="2">
    <source>
        <dbReference type="Proteomes" id="UP000887013"/>
    </source>
</evidence>
<gene>
    <name evidence="1" type="ORF">NPIL_595991</name>
</gene>
<comment type="caution">
    <text evidence="1">The sequence shown here is derived from an EMBL/GenBank/DDBJ whole genome shotgun (WGS) entry which is preliminary data.</text>
</comment>
<reference evidence="1" key="1">
    <citation type="submission" date="2020-08" db="EMBL/GenBank/DDBJ databases">
        <title>Multicomponent nature underlies the extraordinary mechanical properties of spider dragline silk.</title>
        <authorList>
            <person name="Kono N."/>
            <person name="Nakamura H."/>
            <person name="Mori M."/>
            <person name="Yoshida Y."/>
            <person name="Ohtoshi R."/>
            <person name="Malay A.D."/>
            <person name="Moran D.A.P."/>
            <person name="Tomita M."/>
            <person name="Numata K."/>
            <person name="Arakawa K."/>
        </authorList>
    </citation>
    <scope>NUCLEOTIDE SEQUENCE</scope>
</reference>
<proteinExistence type="predicted"/>
<sequence length="103" mass="12128">MLICAPPVLQMQFESKTLERCWYSAFDMFPKLCEKALIALLPWRRHTYTRLKLVHFCLSRQNLEIAWLRRQTCGLLSALKCYVSEKILSNKQEKNSHQISIGL</sequence>
<dbReference type="EMBL" id="BMAW01132840">
    <property type="protein sequence ID" value="GFU45354.1"/>
    <property type="molecule type" value="Genomic_DNA"/>
</dbReference>
<dbReference type="AlphaFoldDB" id="A0A8X6QU90"/>
<accession>A0A8X6QU90</accession>
<evidence type="ECO:0000313" key="1">
    <source>
        <dbReference type="EMBL" id="GFU45354.1"/>
    </source>
</evidence>
<name>A0A8X6QU90_NEPPI</name>
<protein>
    <submittedName>
        <fullName evidence="1">Uncharacterized protein</fullName>
    </submittedName>
</protein>
<dbReference type="Proteomes" id="UP000887013">
    <property type="component" value="Unassembled WGS sequence"/>
</dbReference>
<keyword evidence="2" id="KW-1185">Reference proteome</keyword>
<organism evidence="1 2">
    <name type="scientific">Nephila pilipes</name>
    <name type="common">Giant wood spider</name>
    <name type="synonym">Nephila maculata</name>
    <dbReference type="NCBI Taxonomy" id="299642"/>
    <lineage>
        <taxon>Eukaryota</taxon>
        <taxon>Metazoa</taxon>
        <taxon>Ecdysozoa</taxon>
        <taxon>Arthropoda</taxon>
        <taxon>Chelicerata</taxon>
        <taxon>Arachnida</taxon>
        <taxon>Araneae</taxon>
        <taxon>Araneomorphae</taxon>
        <taxon>Entelegynae</taxon>
        <taxon>Araneoidea</taxon>
        <taxon>Nephilidae</taxon>
        <taxon>Nephila</taxon>
    </lineage>
</organism>